<organism evidence="3 4">
    <name type="scientific">Actinoplanes teichomyceticus</name>
    <dbReference type="NCBI Taxonomy" id="1867"/>
    <lineage>
        <taxon>Bacteria</taxon>
        <taxon>Bacillati</taxon>
        <taxon>Actinomycetota</taxon>
        <taxon>Actinomycetes</taxon>
        <taxon>Micromonosporales</taxon>
        <taxon>Micromonosporaceae</taxon>
        <taxon>Actinoplanes</taxon>
    </lineage>
</organism>
<evidence type="ECO:0000259" key="2">
    <source>
        <dbReference type="Pfam" id="PF01833"/>
    </source>
</evidence>
<keyword evidence="4" id="KW-1185">Reference proteome</keyword>
<dbReference type="InterPro" id="IPR013783">
    <property type="entry name" value="Ig-like_fold"/>
</dbReference>
<dbReference type="SUPFAM" id="SSF81296">
    <property type="entry name" value="E set domains"/>
    <property type="match status" value="1"/>
</dbReference>
<dbReference type="GO" id="GO:0005975">
    <property type="term" value="P:carbohydrate metabolic process"/>
    <property type="evidence" value="ECO:0007669"/>
    <property type="project" value="UniProtKB-ARBA"/>
</dbReference>
<dbReference type="InterPro" id="IPR002909">
    <property type="entry name" value="IPT_dom"/>
</dbReference>
<keyword evidence="1" id="KW-0732">Signal</keyword>
<feature type="signal peptide" evidence="1">
    <location>
        <begin position="1"/>
        <end position="33"/>
    </location>
</feature>
<dbReference type="EMBL" id="VIWY01000004">
    <property type="protein sequence ID" value="TWG14403.1"/>
    <property type="molecule type" value="Genomic_DNA"/>
</dbReference>
<dbReference type="RefSeq" id="WP_122980375.1">
    <property type="nucleotide sequence ID" value="NZ_BOMX01000080.1"/>
</dbReference>
<name>A0A561VS25_ACTTI</name>
<dbReference type="InterPro" id="IPR014756">
    <property type="entry name" value="Ig_E-set"/>
</dbReference>
<feature type="domain" description="IPT/TIG" evidence="2">
    <location>
        <begin position="180"/>
        <end position="257"/>
    </location>
</feature>
<evidence type="ECO:0000313" key="3">
    <source>
        <dbReference type="EMBL" id="TWG14403.1"/>
    </source>
</evidence>
<dbReference type="AlphaFoldDB" id="A0A561VS25"/>
<dbReference type="Pfam" id="PF01833">
    <property type="entry name" value="TIG"/>
    <property type="match status" value="1"/>
</dbReference>
<dbReference type="Gene3D" id="2.60.40.10">
    <property type="entry name" value="Immunoglobulins"/>
    <property type="match status" value="1"/>
</dbReference>
<accession>A0A561VS25</accession>
<protein>
    <submittedName>
        <fullName evidence="3">IPT/TIG domain-containing protein</fullName>
    </submittedName>
</protein>
<proteinExistence type="predicted"/>
<dbReference type="OrthoDB" id="3290226at2"/>
<comment type="caution">
    <text evidence="3">The sequence shown here is derived from an EMBL/GenBank/DDBJ whole genome shotgun (WGS) entry which is preliminary data.</text>
</comment>
<feature type="chain" id="PRO_5021980910" evidence="1">
    <location>
        <begin position="34"/>
        <end position="412"/>
    </location>
</feature>
<evidence type="ECO:0000256" key="1">
    <source>
        <dbReference type="SAM" id="SignalP"/>
    </source>
</evidence>
<sequence length="412" mass="40305">MSQRRLRRSARAGLASAAATTLVLTGAAGPASAAPTMTLSSSVGLSGGGNRLVGTVAGTTTSVFVPGSVPAVQFQYSSCSAMAKNPVPIATSGANTTAGVVNADPADVRRITDTKITFEVPSSAYPATDSSGNASTVNPNGLVLGSGQTTARWSVCVYDSASTTAGTLLATASYTLVQRPTITAVTPAAGPAGGGTTITVTGTGFTAVTTPITAEIGGAELTNIRVAANGNSFTATTGPHGAGSGLELSVDTPGGRVGSLDPDNDSATNDAPITFTYSNGITIAPSTAAAGAVVTLDITGAGFADLLFDAAGGTPTSSRAHVFLVDGAYDPATNRGVAECTGVMVVADTELVCTLDLSTSRLDPATSQPVPGAAIVDGAYIVTVVATGDPGAAGAAHPTIISSGSVFVVAPY</sequence>
<dbReference type="Proteomes" id="UP000320239">
    <property type="component" value="Unassembled WGS sequence"/>
</dbReference>
<gene>
    <name evidence="3" type="ORF">FHX34_104703</name>
</gene>
<reference evidence="3 4" key="1">
    <citation type="submission" date="2019-06" db="EMBL/GenBank/DDBJ databases">
        <title>Sequencing the genomes of 1000 actinobacteria strains.</title>
        <authorList>
            <person name="Klenk H.-P."/>
        </authorList>
    </citation>
    <scope>NUCLEOTIDE SEQUENCE [LARGE SCALE GENOMIC DNA]</scope>
    <source>
        <strain evidence="3 4">DSM 43866</strain>
    </source>
</reference>
<evidence type="ECO:0000313" key="4">
    <source>
        <dbReference type="Proteomes" id="UP000320239"/>
    </source>
</evidence>